<accession>A0ABR1RCJ1</accession>
<sequence>MTSSTFNLMSPTAGPTSTANETPTAPTLSKGQIAGIVTGTAVFIIIAAAMVLMQIRRRYRHIANTVTDERLHRYHGKPELPNDSAPRVELESTNVALAPELEGHAMYPEMDGQTQPVEAPTHPEALGEETRAELESTIVNQG</sequence>
<reference evidence="3 4" key="1">
    <citation type="submission" date="2023-01" db="EMBL/GenBank/DDBJ databases">
        <title>Analysis of 21 Apiospora genomes using comparative genomics revels a genus with tremendous synthesis potential of carbohydrate active enzymes and secondary metabolites.</title>
        <authorList>
            <person name="Sorensen T."/>
        </authorList>
    </citation>
    <scope>NUCLEOTIDE SEQUENCE [LARGE SCALE GENOMIC DNA]</scope>
    <source>
        <strain evidence="3 4">CBS 20057</strain>
    </source>
</reference>
<keyword evidence="4" id="KW-1185">Reference proteome</keyword>
<dbReference type="Proteomes" id="UP001396898">
    <property type="component" value="Unassembled WGS sequence"/>
</dbReference>
<dbReference type="CDD" id="cd12087">
    <property type="entry name" value="TM_EGFR-like"/>
    <property type="match status" value="1"/>
</dbReference>
<organism evidence="3 4">
    <name type="scientific">Apiospora marii</name>
    <dbReference type="NCBI Taxonomy" id="335849"/>
    <lineage>
        <taxon>Eukaryota</taxon>
        <taxon>Fungi</taxon>
        <taxon>Dikarya</taxon>
        <taxon>Ascomycota</taxon>
        <taxon>Pezizomycotina</taxon>
        <taxon>Sordariomycetes</taxon>
        <taxon>Xylariomycetidae</taxon>
        <taxon>Amphisphaeriales</taxon>
        <taxon>Apiosporaceae</taxon>
        <taxon>Apiospora</taxon>
    </lineage>
</organism>
<keyword evidence="2" id="KW-1133">Transmembrane helix</keyword>
<evidence type="ECO:0000256" key="2">
    <source>
        <dbReference type="SAM" id="Phobius"/>
    </source>
</evidence>
<name>A0ABR1RCJ1_9PEZI</name>
<protein>
    <submittedName>
        <fullName evidence="3">Uncharacterized protein</fullName>
    </submittedName>
</protein>
<feature type="region of interest" description="Disordered" evidence="1">
    <location>
        <begin position="1"/>
        <end position="27"/>
    </location>
</feature>
<feature type="transmembrane region" description="Helical" evidence="2">
    <location>
        <begin position="33"/>
        <end position="53"/>
    </location>
</feature>
<keyword evidence="2" id="KW-0812">Transmembrane</keyword>
<evidence type="ECO:0000313" key="4">
    <source>
        <dbReference type="Proteomes" id="UP001396898"/>
    </source>
</evidence>
<evidence type="ECO:0000256" key="1">
    <source>
        <dbReference type="SAM" id="MobiDB-lite"/>
    </source>
</evidence>
<proteinExistence type="predicted"/>
<evidence type="ECO:0000313" key="3">
    <source>
        <dbReference type="EMBL" id="KAK8008333.1"/>
    </source>
</evidence>
<dbReference type="EMBL" id="JAQQWI010000016">
    <property type="protein sequence ID" value="KAK8008333.1"/>
    <property type="molecule type" value="Genomic_DNA"/>
</dbReference>
<feature type="region of interest" description="Disordered" evidence="1">
    <location>
        <begin position="110"/>
        <end position="142"/>
    </location>
</feature>
<keyword evidence="2" id="KW-0472">Membrane</keyword>
<comment type="caution">
    <text evidence="3">The sequence shown here is derived from an EMBL/GenBank/DDBJ whole genome shotgun (WGS) entry which is preliminary data.</text>
</comment>
<gene>
    <name evidence="3" type="ORF">PG991_010884</name>
</gene>